<accession>A0A2G8RCI9</accession>
<proteinExistence type="predicted"/>
<keyword evidence="2" id="KW-1185">Reference proteome</keyword>
<organism evidence="1 2">
    <name type="scientific">Puniceibacterium antarcticum</name>
    <dbReference type="NCBI Taxonomy" id="1206336"/>
    <lineage>
        <taxon>Bacteria</taxon>
        <taxon>Pseudomonadati</taxon>
        <taxon>Pseudomonadota</taxon>
        <taxon>Alphaproteobacteria</taxon>
        <taxon>Rhodobacterales</taxon>
        <taxon>Paracoccaceae</taxon>
        <taxon>Puniceibacterium</taxon>
    </lineage>
</organism>
<comment type="caution">
    <text evidence="1">The sequence shown here is derived from an EMBL/GenBank/DDBJ whole genome shotgun (WGS) entry which is preliminary data.</text>
</comment>
<sequence>MLFWQLVVALNDRLPLPQWINIKTPTDCGGLVLTLGQNLFREFIVAKYHERQIAEMRTRGIIFTQIYSTLPVERPAA</sequence>
<dbReference type="AlphaFoldDB" id="A0A2G8RCI9"/>
<name>A0A2G8RCI9_9RHOB</name>
<gene>
    <name evidence="1" type="ORF">P775_15330</name>
</gene>
<dbReference type="Proteomes" id="UP000231259">
    <property type="component" value="Unassembled WGS sequence"/>
</dbReference>
<dbReference type="EMBL" id="AWWI01000101">
    <property type="protein sequence ID" value="PIL19296.1"/>
    <property type="molecule type" value="Genomic_DNA"/>
</dbReference>
<reference evidence="1 2" key="1">
    <citation type="submission" date="2013-09" db="EMBL/GenBank/DDBJ databases">
        <title>Genome sequencing of Phaeobacter antarcticus sp. nov. SM1211.</title>
        <authorList>
            <person name="Zhang X.-Y."/>
            <person name="Liu C."/>
            <person name="Chen X.-L."/>
            <person name="Xie B.-B."/>
            <person name="Qin Q.-L."/>
            <person name="Rong J.-C."/>
            <person name="Zhang Y.-Z."/>
        </authorList>
    </citation>
    <scope>NUCLEOTIDE SEQUENCE [LARGE SCALE GENOMIC DNA]</scope>
    <source>
        <strain evidence="1 2">SM1211</strain>
    </source>
</reference>
<evidence type="ECO:0000313" key="1">
    <source>
        <dbReference type="EMBL" id="PIL19296.1"/>
    </source>
</evidence>
<protein>
    <submittedName>
        <fullName evidence="1">Uncharacterized protein</fullName>
    </submittedName>
</protein>
<evidence type="ECO:0000313" key="2">
    <source>
        <dbReference type="Proteomes" id="UP000231259"/>
    </source>
</evidence>